<evidence type="ECO:0000259" key="2">
    <source>
        <dbReference type="Pfam" id="PF23584"/>
    </source>
</evidence>
<feature type="signal peptide" evidence="1">
    <location>
        <begin position="1"/>
        <end position="23"/>
    </location>
</feature>
<keyword evidence="4" id="KW-1185">Reference proteome</keyword>
<evidence type="ECO:0000313" key="4">
    <source>
        <dbReference type="Proteomes" id="UP000240760"/>
    </source>
</evidence>
<feature type="domain" description="DUF7136" evidence="2">
    <location>
        <begin position="33"/>
        <end position="228"/>
    </location>
</feature>
<name>A0A2T4CJX8_TRILO</name>
<dbReference type="AlphaFoldDB" id="A0A2T4CJX8"/>
<proteinExistence type="predicted"/>
<evidence type="ECO:0000256" key="1">
    <source>
        <dbReference type="SAM" id="SignalP"/>
    </source>
</evidence>
<organism evidence="3 4">
    <name type="scientific">Trichoderma longibrachiatum ATCC 18648</name>
    <dbReference type="NCBI Taxonomy" id="983965"/>
    <lineage>
        <taxon>Eukaryota</taxon>
        <taxon>Fungi</taxon>
        <taxon>Dikarya</taxon>
        <taxon>Ascomycota</taxon>
        <taxon>Pezizomycotina</taxon>
        <taxon>Sordariomycetes</taxon>
        <taxon>Hypocreomycetidae</taxon>
        <taxon>Hypocreales</taxon>
        <taxon>Hypocreaceae</taxon>
        <taxon>Trichoderma</taxon>
    </lineage>
</organism>
<feature type="chain" id="PRO_5015647641" description="DUF7136 domain-containing protein" evidence="1">
    <location>
        <begin position="24"/>
        <end position="263"/>
    </location>
</feature>
<dbReference type="Proteomes" id="UP000240760">
    <property type="component" value="Unassembled WGS sequence"/>
</dbReference>
<gene>
    <name evidence="3" type="ORF">M440DRAFT_1368269</name>
</gene>
<evidence type="ECO:0000313" key="3">
    <source>
        <dbReference type="EMBL" id="PTB81844.1"/>
    </source>
</evidence>
<dbReference type="OrthoDB" id="4490227at2759"/>
<reference evidence="3 4" key="1">
    <citation type="submission" date="2016-07" db="EMBL/GenBank/DDBJ databases">
        <title>Multiple horizontal gene transfer events from other fungi enriched the ability of initially mycotrophic Trichoderma (Ascomycota) to feed on dead plant biomass.</title>
        <authorList>
            <consortium name="DOE Joint Genome Institute"/>
            <person name="Aerts A."/>
            <person name="Atanasova L."/>
            <person name="Chenthamara K."/>
            <person name="Zhang J."/>
            <person name="Grujic M."/>
            <person name="Henrissat B."/>
            <person name="Kuo A."/>
            <person name="Salamov A."/>
            <person name="Lipzen A."/>
            <person name="Labutti K."/>
            <person name="Barry K."/>
            <person name="Miao Y."/>
            <person name="Rahimi M.J."/>
            <person name="Shen Q."/>
            <person name="Grigoriev I.V."/>
            <person name="Kubicek C.P."/>
            <person name="Druzhinina I.S."/>
        </authorList>
    </citation>
    <scope>NUCLEOTIDE SEQUENCE [LARGE SCALE GENOMIC DNA]</scope>
    <source>
        <strain evidence="3 4">ATCC 18648</strain>
    </source>
</reference>
<dbReference type="Pfam" id="PF23584">
    <property type="entry name" value="DUF7136"/>
    <property type="match status" value="1"/>
</dbReference>
<dbReference type="EMBL" id="KZ679126">
    <property type="protein sequence ID" value="PTB81844.1"/>
    <property type="molecule type" value="Genomic_DNA"/>
</dbReference>
<protein>
    <recommendedName>
        <fullName evidence="2">DUF7136 domain-containing protein</fullName>
    </recommendedName>
</protein>
<sequence>MSRLSHVRLAWVVLMTGLMTAMGKTSDQPLVTLPALLEVDLLFPHNATYAPSPLMPILFAVQNPALADHLQATITFDLWQGNDTRSPGSVGGVPLAVGLDVLTERQPSNEPLLLNAPVNTIAYPEGIWTLAWSLEYSNCSQYMVRSETFYTVFAVSKSGQVPDMKAGTSADVCGASRGLAFNFTSWSVCDMQGPSLTTNPCSVTVDSAAVSSLSALARATGYVCSPNSNLTCPTSFPSAGSRRVTAGSTLLALLAALTLLIHL</sequence>
<dbReference type="InterPro" id="IPR055560">
    <property type="entry name" value="DUF7136"/>
</dbReference>
<keyword evidence="1" id="KW-0732">Signal</keyword>
<accession>A0A2T4CJX8</accession>